<reference evidence="5 6" key="1">
    <citation type="submission" date="2019-04" db="EMBL/GenBank/DDBJ databases">
        <title>Fungal friends and foes A comparative genomics study of 23 Aspergillus species from section Flavi.</title>
        <authorList>
            <consortium name="DOE Joint Genome Institute"/>
            <person name="Kjaerbolling I."/>
            <person name="Vesth T.C."/>
            <person name="Frisvad J.C."/>
            <person name="Nybo J.L."/>
            <person name="Theobald S."/>
            <person name="Kildgaard S."/>
            <person name="Petersen T.I."/>
            <person name="Kuo A."/>
            <person name="Sato A."/>
            <person name="Lyhne E.K."/>
            <person name="Kogle M.E."/>
            <person name="Wiebenga A."/>
            <person name="Kun R.S."/>
            <person name="Lubbers R.J."/>
            <person name="Makela M.R."/>
            <person name="Barry K."/>
            <person name="Chovatia M."/>
            <person name="Clum A."/>
            <person name="Daum C."/>
            <person name="Haridas S."/>
            <person name="He G."/>
            <person name="LaButti K."/>
            <person name="Lipzen A."/>
            <person name="Mondo S."/>
            <person name="Pangilinan J."/>
            <person name="Riley R."/>
            <person name="Salamov A."/>
            <person name="Simmons B.A."/>
            <person name="Magnuson J.K."/>
            <person name="Henrissat B."/>
            <person name="Mortensen U.H."/>
            <person name="Larsen T.O."/>
            <person name="De vries R.P."/>
            <person name="Grigoriev I.V."/>
            <person name="Machida M."/>
            <person name="Baker S.E."/>
            <person name="Andersen M.R."/>
        </authorList>
    </citation>
    <scope>NUCLEOTIDE SEQUENCE [LARGE SCALE GENOMIC DNA]</scope>
    <source>
        <strain evidence="5 6">CBS 126849</strain>
    </source>
</reference>
<dbReference type="InterPro" id="IPR002110">
    <property type="entry name" value="Ankyrin_rpt"/>
</dbReference>
<dbReference type="Proteomes" id="UP000326799">
    <property type="component" value="Unassembled WGS sequence"/>
</dbReference>
<feature type="compositionally biased region" description="Acidic residues" evidence="4">
    <location>
        <begin position="604"/>
        <end position="618"/>
    </location>
</feature>
<gene>
    <name evidence="5" type="ORF">BDV33DRAFT_206700</name>
</gene>
<dbReference type="PANTHER" id="PTHR24198">
    <property type="entry name" value="ANKYRIN REPEAT AND PROTEIN KINASE DOMAIN-CONTAINING PROTEIN"/>
    <property type="match status" value="1"/>
</dbReference>
<evidence type="ECO:0000256" key="2">
    <source>
        <dbReference type="ARBA" id="ARBA00023043"/>
    </source>
</evidence>
<name>A0A5N6EJW6_9EURO</name>
<evidence type="ECO:0000256" key="3">
    <source>
        <dbReference type="PROSITE-ProRule" id="PRU00023"/>
    </source>
</evidence>
<dbReference type="Gene3D" id="1.25.40.20">
    <property type="entry name" value="Ankyrin repeat-containing domain"/>
    <property type="match status" value="2"/>
</dbReference>
<keyword evidence="1" id="KW-0677">Repeat</keyword>
<feature type="repeat" description="ANK" evidence="3">
    <location>
        <begin position="189"/>
        <end position="221"/>
    </location>
</feature>
<proteinExistence type="predicted"/>
<feature type="compositionally biased region" description="Basic and acidic residues" evidence="4">
    <location>
        <begin position="619"/>
        <end position="631"/>
    </location>
</feature>
<evidence type="ECO:0000256" key="4">
    <source>
        <dbReference type="SAM" id="MobiDB-lite"/>
    </source>
</evidence>
<keyword evidence="2 3" id="KW-0040">ANK repeat</keyword>
<dbReference type="InterPro" id="IPR036770">
    <property type="entry name" value="Ankyrin_rpt-contain_sf"/>
</dbReference>
<keyword evidence="6" id="KW-1185">Reference proteome</keyword>
<sequence length="649" mass="73187">MPSYVRTITYLLARSVRENQPDFMRVLLRGEPDLEDKPFRWELLEAKADPNTKDGYDDGWHPIHSAADNADILKLLISNGANVNATTTAGATALFLATDWRREDCVEELLKHDPDLNVTVQNESPLSVAVFNRNMRIATLLLDAGIDPSHPLAIEANGTILHQCVKWNNVLLLKELLRYALPIDQMDDRGRTPLNCLGPQTNPAIIRLLVFRGANVNFCDNRSRTPLAKAIHFNNLEIAKFLVSRGAWADAPIGLWGTPLHLACIKSLLSMVQMLVEAKVNPNIVIDEGPIGTAFQAACLRADRDNTDILTYLVKTAKIRVQGSSEVWGSNLSTACLTANIDIVKMLLDRGARLDGADEYGRRPIHFALYRTLELVKFLRSRGAELFVEDSMQRNALHFAVVSGCLGLISYILAERKDLCNKEDCDSWTPLFWALRECRLWDTQTSERKAIVAELQAHGARTSVRSSDRWWTPYGVARLYDLYPEIVELVTPSKSWIDESNDSRFWSILVHKIEPASRSVRGFRRACLMALVGKFYVCQSCPQYVLCFKCGYSMRGLHSHHSFSCKYDDDEDNPDEDYPDGGYMDYILQDISYSDSDAGYDANDQNDECEFEDAEDNDENIKGDDYQDASKRNNGGQAISLHSADVYYF</sequence>
<dbReference type="PANTHER" id="PTHR24198:SF165">
    <property type="entry name" value="ANKYRIN REPEAT-CONTAINING PROTEIN-RELATED"/>
    <property type="match status" value="1"/>
</dbReference>
<dbReference type="AlphaFoldDB" id="A0A5N6EJW6"/>
<dbReference type="SMART" id="SM00248">
    <property type="entry name" value="ANK"/>
    <property type="match status" value="12"/>
</dbReference>
<dbReference type="EMBL" id="ML733468">
    <property type="protein sequence ID" value="KAB8217173.1"/>
    <property type="molecule type" value="Genomic_DNA"/>
</dbReference>
<feature type="region of interest" description="Disordered" evidence="4">
    <location>
        <begin position="599"/>
        <end position="636"/>
    </location>
</feature>
<evidence type="ECO:0000256" key="1">
    <source>
        <dbReference type="ARBA" id="ARBA00022737"/>
    </source>
</evidence>
<organism evidence="5 6">
    <name type="scientific">Aspergillus novoparasiticus</name>
    <dbReference type="NCBI Taxonomy" id="986946"/>
    <lineage>
        <taxon>Eukaryota</taxon>
        <taxon>Fungi</taxon>
        <taxon>Dikarya</taxon>
        <taxon>Ascomycota</taxon>
        <taxon>Pezizomycotina</taxon>
        <taxon>Eurotiomycetes</taxon>
        <taxon>Eurotiomycetidae</taxon>
        <taxon>Eurotiales</taxon>
        <taxon>Aspergillaceae</taxon>
        <taxon>Aspergillus</taxon>
        <taxon>Aspergillus subgen. Circumdati</taxon>
    </lineage>
</organism>
<dbReference type="SUPFAM" id="SSF48403">
    <property type="entry name" value="Ankyrin repeat"/>
    <property type="match status" value="2"/>
</dbReference>
<evidence type="ECO:0000313" key="6">
    <source>
        <dbReference type="Proteomes" id="UP000326799"/>
    </source>
</evidence>
<evidence type="ECO:0000313" key="5">
    <source>
        <dbReference type="EMBL" id="KAB8217173.1"/>
    </source>
</evidence>
<accession>A0A5N6EJW6</accession>
<protein>
    <submittedName>
        <fullName evidence="5">Ankyrin repeat-containing domain protein</fullName>
    </submittedName>
</protein>
<dbReference type="PROSITE" id="PS50088">
    <property type="entry name" value="ANK_REPEAT"/>
    <property type="match status" value="1"/>
</dbReference>
<dbReference type="Pfam" id="PF12796">
    <property type="entry name" value="Ank_2"/>
    <property type="match status" value="3"/>
</dbReference>